<dbReference type="RefSeq" id="WP_201366738.1">
    <property type="nucleotide sequence ID" value="NZ_BNJJ01000033.1"/>
</dbReference>
<dbReference type="Gene3D" id="1.25.40.10">
    <property type="entry name" value="Tetratricopeptide repeat domain"/>
    <property type="match status" value="2"/>
</dbReference>
<protein>
    <recommendedName>
        <fullName evidence="7">Protein kinase domain-containing protein</fullName>
    </recommendedName>
</protein>
<dbReference type="PROSITE" id="PS50011">
    <property type="entry name" value="PROTEIN_KINASE_DOM"/>
    <property type="match status" value="1"/>
</dbReference>
<organism evidence="5 6">
    <name type="scientific">Dictyobacter formicarum</name>
    <dbReference type="NCBI Taxonomy" id="2778368"/>
    <lineage>
        <taxon>Bacteria</taxon>
        <taxon>Bacillati</taxon>
        <taxon>Chloroflexota</taxon>
        <taxon>Ktedonobacteria</taxon>
        <taxon>Ktedonobacterales</taxon>
        <taxon>Dictyobacteraceae</taxon>
        <taxon>Dictyobacter</taxon>
    </lineage>
</organism>
<keyword evidence="1" id="KW-0802">TPR repeat</keyword>
<evidence type="ECO:0000313" key="6">
    <source>
        <dbReference type="Proteomes" id="UP000635565"/>
    </source>
</evidence>
<dbReference type="Gene3D" id="1.10.510.10">
    <property type="entry name" value="Transferase(Phosphotransferase) domain 1"/>
    <property type="match status" value="1"/>
</dbReference>
<dbReference type="Pfam" id="PF13432">
    <property type="entry name" value="TPR_16"/>
    <property type="match status" value="1"/>
</dbReference>
<keyword evidence="6" id="KW-1185">Reference proteome</keyword>
<dbReference type="InterPro" id="IPR000157">
    <property type="entry name" value="TIR_dom"/>
</dbReference>
<accession>A0ABQ3VTD5</accession>
<comment type="caution">
    <text evidence="5">The sequence shown here is derived from an EMBL/GenBank/DDBJ whole genome shotgun (WGS) entry which is preliminary data.</text>
</comment>
<dbReference type="SUPFAM" id="SSF56112">
    <property type="entry name" value="Protein kinase-like (PK-like)"/>
    <property type="match status" value="1"/>
</dbReference>
<feature type="region of interest" description="Disordered" evidence="2">
    <location>
        <begin position="444"/>
        <end position="491"/>
    </location>
</feature>
<dbReference type="InterPro" id="IPR000719">
    <property type="entry name" value="Prot_kinase_dom"/>
</dbReference>
<dbReference type="SUPFAM" id="SSF52200">
    <property type="entry name" value="Toll/Interleukin receptor TIR domain"/>
    <property type="match status" value="1"/>
</dbReference>
<dbReference type="Pfam" id="PF13414">
    <property type="entry name" value="TPR_11"/>
    <property type="match status" value="1"/>
</dbReference>
<dbReference type="EMBL" id="BNJJ01000033">
    <property type="protein sequence ID" value="GHO89210.1"/>
    <property type="molecule type" value="Genomic_DNA"/>
</dbReference>
<dbReference type="InterPro" id="IPR011990">
    <property type="entry name" value="TPR-like_helical_dom_sf"/>
</dbReference>
<evidence type="ECO:0000256" key="1">
    <source>
        <dbReference type="PROSITE-ProRule" id="PRU00339"/>
    </source>
</evidence>
<dbReference type="CDD" id="cd14014">
    <property type="entry name" value="STKc_PknB_like"/>
    <property type="match status" value="1"/>
</dbReference>
<dbReference type="InterPro" id="IPR011009">
    <property type="entry name" value="Kinase-like_dom_sf"/>
</dbReference>
<dbReference type="SUPFAM" id="SSF48452">
    <property type="entry name" value="TPR-like"/>
    <property type="match status" value="1"/>
</dbReference>
<gene>
    <name evidence="5" type="ORF">KSZ_72160</name>
</gene>
<reference evidence="5 6" key="1">
    <citation type="journal article" date="2021" name="Int. J. Syst. Evol. Microbiol.">
        <title>Reticulibacter mediterranei gen. nov., sp. nov., within the new family Reticulibacteraceae fam. nov., and Ktedonospora formicarum gen. nov., sp. nov., Ktedonobacter robiniae sp. nov., Dictyobacter formicarum sp. nov. and Dictyobacter arantiisoli sp. nov., belonging to the class Ktedonobacteria.</title>
        <authorList>
            <person name="Yabe S."/>
            <person name="Zheng Y."/>
            <person name="Wang C.M."/>
            <person name="Sakai Y."/>
            <person name="Abe K."/>
            <person name="Yokota A."/>
            <person name="Donadio S."/>
            <person name="Cavaletti L."/>
            <person name="Monciardini P."/>
        </authorList>
    </citation>
    <scope>NUCLEOTIDE SEQUENCE [LARGE SCALE GENOMIC DNA]</scope>
    <source>
        <strain evidence="5 6">SOSP1-9</strain>
    </source>
</reference>
<dbReference type="Gene3D" id="3.40.50.10140">
    <property type="entry name" value="Toll/interleukin-1 receptor homology (TIR) domain"/>
    <property type="match status" value="1"/>
</dbReference>
<dbReference type="SMART" id="SM00028">
    <property type="entry name" value="TPR"/>
    <property type="match status" value="3"/>
</dbReference>
<evidence type="ECO:0000259" key="3">
    <source>
        <dbReference type="PROSITE" id="PS50011"/>
    </source>
</evidence>
<dbReference type="InterPro" id="IPR035897">
    <property type="entry name" value="Toll_tir_struct_dom_sf"/>
</dbReference>
<dbReference type="PANTHER" id="PTHR24348">
    <property type="entry name" value="SERINE/THREONINE-PROTEIN KINASE UNC-51-RELATED"/>
    <property type="match status" value="1"/>
</dbReference>
<proteinExistence type="predicted"/>
<feature type="compositionally biased region" description="Basic and acidic residues" evidence="2">
    <location>
        <begin position="473"/>
        <end position="491"/>
    </location>
</feature>
<dbReference type="Pfam" id="PF13676">
    <property type="entry name" value="TIR_2"/>
    <property type="match status" value="1"/>
</dbReference>
<evidence type="ECO:0000313" key="5">
    <source>
        <dbReference type="EMBL" id="GHO89210.1"/>
    </source>
</evidence>
<dbReference type="PROSITE" id="PS50005">
    <property type="entry name" value="TPR"/>
    <property type="match status" value="1"/>
</dbReference>
<feature type="domain" description="TIR" evidence="4">
    <location>
        <begin position="274"/>
        <end position="410"/>
    </location>
</feature>
<dbReference type="PROSITE" id="PS50104">
    <property type="entry name" value="TIR"/>
    <property type="match status" value="1"/>
</dbReference>
<feature type="repeat" description="TPR" evidence="1">
    <location>
        <begin position="572"/>
        <end position="605"/>
    </location>
</feature>
<sequence length="639" mass="72431">MADLVGQQISLYRLTRRLSQGTLADVYLAEHIRTQRQVAIKIMHASLTEDKIGVFRQDVEKIAKLTHFHIIPILHFGIYQNERPFLVQRYASRGSLREQHPPGSKLSLDLIVGYVEQIADALQYAYRLGHIHGNLKPENILGTDDKILLSDFSMATVNKGTEKLNQIETALYAAPELIQNEPTHASDQYALAAMIYEWICGDPPFQGSPLQVIQQHIHEDPPSLREKIPELSRELEWILMTALAKHPEQRFKSIQAFARAFSASCKEMGYVYTESTRVFFSYAQRDQNLRDQLENHLSNLKYRGLITTWNVREIKAGENVIQQTNIHLNAAHIILLLISANFLASDYCYSQEMMQAIQRHRDGKAHVIPVLLRPVVFTDAPFAKLEPLPTNRKPVVTWRNRDSAFVDIAMGIESIVLERRQGISLETIPYMTAIEDIEDIEDIDIAAPGGPPPSQSTPPVSRPGLPLTPEQQQRMRELNERRKADEEKRKREWEDYYRKVEEAHLRAIQASGLSRPEYEYYDQALQAYKQAIYEDRNDAAAYRGKGLALAALKRYNEALLDFKQAQQLMPLPATYVSMGDVLAALGRWNEAVDAYNQALTLDASSATAYAGLSEALAQLGRTQEAEEASAQAKQLGLED</sequence>
<dbReference type="InterPro" id="IPR019734">
    <property type="entry name" value="TPR_rpt"/>
</dbReference>
<evidence type="ECO:0000259" key="4">
    <source>
        <dbReference type="PROSITE" id="PS50104"/>
    </source>
</evidence>
<dbReference type="Pfam" id="PF00069">
    <property type="entry name" value="Pkinase"/>
    <property type="match status" value="1"/>
</dbReference>
<evidence type="ECO:0008006" key="7">
    <source>
        <dbReference type="Google" id="ProtNLM"/>
    </source>
</evidence>
<dbReference type="Proteomes" id="UP000635565">
    <property type="component" value="Unassembled WGS sequence"/>
</dbReference>
<dbReference type="InterPro" id="IPR045269">
    <property type="entry name" value="Atg1-like"/>
</dbReference>
<name>A0ABQ3VTD5_9CHLR</name>
<evidence type="ECO:0000256" key="2">
    <source>
        <dbReference type="SAM" id="MobiDB-lite"/>
    </source>
</evidence>
<feature type="domain" description="Protein kinase" evidence="3">
    <location>
        <begin position="12"/>
        <end position="262"/>
    </location>
</feature>
<dbReference type="Gene3D" id="3.30.200.20">
    <property type="entry name" value="Phosphorylase Kinase, domain 1"/>
    <property type="match status" value="1"/>
</dbReference>